<sequence>MSRHSSRKSHDWSTSRNHHEDERPSRSRRDSSPPLESPRHSKHSVLSPRSGRKSLGSRRRSRGSDGSYVSSGHKRSGKSSRRKSAKSPSFSRSPSPVRKPRRQQSDVIHRKSHSESPSPPTKPRRYKSDGYRESRIDRRRSHYAGDNDSVDLPDDDHNAGGRDRDRRSSYRNRNSSRRSRASSRRHHSRRSESNSPSRRHRRSRRDRDRSRGYDRERDNNDVDRRYYDEKENERHRLSGRSRRDRRRRDSSSSYSIEEEDDRRRNRSPKKSDGGRGISRRRTRRSHRRPKRRHSSSPSVPSDRDDLPRQQSPMEVAPRAGVVSEEEDVVQPPAPAVEVTKNPEPSKTAEKSSKEKSKEKSKRSTSQHNDDVGHYQGGKGSILNEKYSVIREVGVGTFGRVLECHDLSKNDQHKKQRRRPQQNDTVAIKVVRNIKRYYKSARIEADILADVNRKGGRGLSHCVIMHETFSLDGHYCMVFESLGSSLYDFMKRQRYQPYPPDLVYDFAKQLLETLEFIHSFKLIHTDLKPENILLVNDREIKRNGYWIPESTRIKVIDFGGATYDNEKKSSIVNTRQYRAPEVILGTGWSMESDMWSAGCILAEMYQGELLFATHDNVEHLALIERVIDRFPRWMIERGKQEELIREAFHSDGMHKMERALEPESMSYVKRIRSLESMVFPEDEWFLSMLRRILVIDPNRRSTARECLNNSKLWTR</sequence>
<dbReference type="SMART" id="SM00220">
    <property type="entry name" value="S_TKc"/>
    <property type="match status" value="1"/>
</dbReference>
<feature type="domain" description="Protein kinase" evidence="7">
    <location>
        <begin position="386"/>
        <end position="711"/>
    </location>
</feature>
<dbReference type="EMBL" id="CAKOGP040002424">
    <property type="protein sequence ID" value="CAJ1969342.1"/>
    <property type="molecule type" value="Genomic_DNA"/>
</dbReference>
<feature type="compositionally biased region" description="Basic residues" evidence="6">
    <location>
        <begin position="72"/>
        <end position="85"/>
    </location>
</feature>
<name>A0AAD2JPC7_9STRA</name>
<dbReference type="Gene3D" id="3.30.200.20">
    <property type="entry name" value="Phosphorylase Kinase, domain 1"/>
    <property type="match status" value="1"/>
</dbReference>
<evidence type="ECO:0000256" key="2">
    <source>
        <dbReference type="ARBA" id="ARBA00022679"/>
    </source>
</evidence>
<evidence type="ECO:0000256" key="6">
    <source>
        <dbReference type="SAM" id="MobiDB-lite"/>
    </source>
</evidence>
<keyword evidence="9" id="KW-1185">Reference proteome</keyword>
<reference evidence="8" key="1">
    <citation type="submission" date="2023-08" db="EMBL/GenBank/DDBJ databases">
        <authorList>
            <person name="Audoor S."/>
            <person name="Bilcke G."/>
        </authorList>
    </citation>
    <scope>NUCLEOTIDE SEQUENCE</scope>
</reference>
<dbReference type="SUPFAM" id="SSF56112">
    <property type="entry name" value="Protein kinase-like (PK-like)"/>
    <property type="match status" value="1"/>
</dbReference>
<dbReference type="PROSITE" id="PS50011">
    <property type="entry name" value="PROTEIN_KINASE_DOM"/>
    <property type="match status" value="1"/>
</dbReference>
<proteinExistence type="predicted"/>
<gene>
    <name evidence="8" type="ORF">CYCCA115_LOCUS23657</name>
</gene>
<evidence type="ECO:0000259" key="7">
    <source>
        <dbReference type="PROSITE" id="PS50011"/>
    </source>
</evidence>
<feature type="compositionally biased region" description="Basic residues" evidence="6">
    <location>
        <begin position="50"/>
        <end position="61"/>
    </location>
</feature>
<organism evidence="8 9">
    <name type="scientific">Cylindrotheca closterium</name>
    <dbReference type="NCBI Taxonomy" id="2856"/>
    <lineage>
        <taxon>Eukaryota</taxon>
        <taxon>Sar</taxon>
        <taxon>Stramenopiles</taxon>
        <taxon>Ochrophyta</taxon>
        <taxon>Bacillariophyta</taxon>
        <taxon>Bacillariophyceae</taxon>
        <taxon>Bacillariophycidae</taxon>
        <taxon>Bacillariales</taxon>
        <taxon>Bacillariaceae</taxon>
        <taxon>Cylindrotheca</taxon>
    </lineage>
</organism>
<accession>A0AAD2JPC7</accession>
<feature type="compositionally biased region" description="Basic residues" evidence="6">
    <location>
        <begin position="237"/>
        <end position="248"/>
    </location>
</feature>
<feature type="compositionally biased region" description="Basic and acidic residues" evidence="6">
    <location>
        <begin position="126"/>
        <end position="136"/>
    </location>
</feature>
<feature type="compositionally biased region" description="Basic and acidic residues" evidence="6">
    <location>
        <begin position="205"/>
        <end position="236"/>
    </location>
</feature>
<protein>
    <recommendedName>
        <fullName evidence="7">Protein kinase domain-containing protein</fullName>
    </recommendedName>
</protein>
<dbReference type="PROSITE" id="PS00108">
    <property type="entry name" value="PROTEIN_KINASE_ST"/>
    <property type="match status" value="1"/>
</dbReference>
<dbReference type="InterPro" id="IPR008271">
    <property type="entry name" value="Ser/Thr_kinase_AS"/>
</dbReference>
<dbReference type="GO" id="GO:0004674">
    <property type="term" value="F:protein serine/threonine kinase activity"/>
    <property type="evidence" value="ECO:0007669"/>
    <property type="project" value="UniProtKB-KW"/>
</dbReference>
<feature type="region of interest" description="Disordered" evidence="6">
    <location>
        <begin position="1"/>
        <end position="379"/>
    </location>
</feature>
<evidence type="ECO:0000256" key="4">
    <source>
        <dbReference type="ARBA" id="ARBA00022777"/>
    </source>
</evidence>
<keyword evidence="2" id="KW-0808">Transferase</keyword>
<feature type="compositionally biased region" description="Basic and acidic residues" evidence="6">
    <location>
        <begin position="346"/>
        <end position="357"/>
    </location>
</feature>
<dbReference type="PANTHER" id="PTHR45646:SF11">
    <property type="entry name" value="SERINE_THREONINE-PROTEIN KINASE DOA"/>
    <property type="match status" value="1"/>
</dbReference>
<evidence type="ECO:0000256" key="5">
    <source>
        <dbReference type="ARBA" id="ARBA00022840"/>
    </source>
</evidence>
<dbReference type="InterPro" id="IPR000719">
    <property type="entry name" value="Prot_kinase_dom"/>
</dbReference>
<feature type="compositionally biased region" description="Low complexity" evidence="6">
    <location>
        <begin position="86"/>
        <end position="96"/>
    </location>
</feature>
<feature type="compositionally biased region" description="Basic residues" evidence="6">
    <location>
        <begin position="174"/>
        <end position="189"/>
    </location>
</feature>
<keyword evidence="1" id="KW-0723">Serine/threonine-protein kinase</keyword>
<dbReference type="GO" id="GO:0005524">
    <property type="term" value="F:ATP binding"/>
    <property type="evidence" value="ECO:0007669"/>
    <property type="project" value="UniProtKB-KW"/>
</dbReference>
<dbReference type="InterPro" id="IPR051175">
    <property type="entry name" value="CLK_kinases"/>
</dbReference>
<dbReference type="InterPro" id="IPR011009">
    <property type="entry name" value="Kinase-like_dom_sf"/>
</dbReference>
<keyword evidence="5" id="KW-0067">ATP-binding</keyword>
<dbReference type="Proteomes" id="UP001295423">
    <property type="component" value="Unassembled WGS sequence"/>
</dbReference>
<keyword evidence="3" id="KW-0547">Nucleotide-binding</keyword>
<feature type="compositionally biased region" description="Basic and acidic residues" evidence="6">
    <location>
        <begin position="8"/>
        <end position="31"/>
    </location>
</feature>
<comment type="caution">
    <text evidence="8">The sequence shown here is derived from an EMBL/GenBank/DDBJ whole genome shotgun (WGS) entry which is preliminary data.</text>
</comment>
<evidence type="ECO:0000313" key="8">
    <source>
        <dbReference type="EMBL" id="CAJ1969342.1"/>
    </source>
</evidence>
<dbReference type="GO" id="GO:0005634">
    <property type="term" value="C:nucleus"/>
    <property type="evidence" value="ECO:0007669"/>
    <property type="project" value="TreeGrafter"/>
</dbReference>
<evidence type="ECO:0000256" key="1">
    <source>
        <dbReference type="ARBA" id="ARBA00022527"/>
    </source>
</evidence>
<dbReference type="AlphaFoldDB" id="A0AAD2JPC7"/>
<dbReference type="Gene3D" id="1.10.510.10">
    <property type="entry name" value="Transferase(Phosphotransferase) domain 1"/>
    <property type="match status" value="1"/>
</dbReference>
<dbReference type="PANTHER" id="PTHR45646">
    <property type="entry name" value="SERINE/THREONINE-PROTEIN KINASE DOA-RELATED"/>
    <property type="match status" value="1"/>
</dbReference>
<evidence type="ECO:0000313" key="9">
    <source>
        <dbReference type="Proteomes" id="UP001295423"/>
    </source>
</evidence>
<feature type="compositionally biased region" description="Basic and acidic residues" evidence="6">
    <location>
        <begin position="155"/>
        <end position="168"/>
    </location>
</feature>
<evidence type="ECO:0000256" key="3">
    <source>
        <dbReference type="ARBA" id="ARBA00022741"/>
    </source>
</evidence>
<keyword evidence="4" id="KW-0418">Kinase</keyword>
<dbReference type="Pfam" id="PF00069">
    <property type="entry name" value="Pkinase"/>
    <property type="match status" value="1"/>
</dbReference>
<feature type="compositionally biased region" description="Basic residues" evidence="6">
    <location>
        <begin position="277"/>
        <end position="294"/>
    </location>
</feature>